<dbReference type="InterPro" id="IPR016169">
    <property type="entry name" value="FAD-bd_PCMH_sub2"/>
</dbReference>
<dbReference type="Pfam" id="PF00941">
    <property type="entry name" value="FAD_binding_5"/>
    <property type="match status" value="1"/>
</dbReference>
<dbReference type="RefSeq" id="WP_330136266.1">
    <property type="nucleotide sequence ID" value="NZ_JAUTXY010000016.1"/>
</dbReference>
<comment type="caution">
    <text evidence="2">The sequence shown here is derived from an EMBL/GenBank/DDBJ whole genome shotgun (WGS) entry which is preliminary data.</text>
</comment>
<dbReference type="SUPFAM" id="SSF56176">
    <property type="entry name" value="FAD-binding/transporter-associated domain-like"/>
    <property type="match status" value="1"/>
</dbReference>
<dbReference type="InterPro" id="IPR016166">
    <property type="entry name" value="FAD-bd_PCMH"/>
</dbReference>
<name>A0ABU7LHQ8_9NOCA</name>
<dbReference type="PANTHER" id="PTHR42659">
    <property type="entry name" value="XANTHINE DEHYDROGENASE SUBUNIT C-RELATED"/>
    <property type="match status" value="1"/>
</dbReference>
<evidence type="ECO:0000313" key="3">
    <source>
        <dbReference type="Proteomes" id="UP001336020"/>
    </source>
</evidence>
<sequence>MDLHTITAYDLAHERGDLTIGPGEAFVAGGTWMFSEPQLHLHRLVDLTGLDWPAVTLTADHLEIAATCTVERLSVLSTTEQWRAAPLFRQCAQALLASWKIWKRATVGGNICLSFPAGAMISLAAALDATAVVWTSDGRETFYPITEFVTGSATNVLASGDVLRSIRVPLSTLGARTAFRKIALSPLGRSGAIVIGRRDTDGGVALSVTASTVRPYVLKFHELPSEQDMSEALARFVPADAYHSDSHGAADWRQAVTAVLAEDVRIELSNREDPA</sequence>
<keyword evidence="3" id="KW-1185">Reference proteome</keyword>
<reference evidence="2 3" key="1">
    <citation type="submission" date="2023-07" db="EMBL/GenBank/DDBJ databases">
        <authorList>
            <person name="Girao M."/>
            <person name="Carvalho M.F."/>
        </authorList>
    </citation>
    <scope>NUCLEOTIDE SEQUENCE [LARGE SCALE GENOMIC DNA]</scope>
    <source>
        <strain evidence="2 3">YIM65754</strain>
    </source>
</reference>
<dbReference type="InterPro" id="IPR002346">
    <property type="entry name" value="Mopterin_DH_FAD-bd"/>
</dbReference>
<gene>
    <name evidence="2" type="ORF">Q7514_26515</name>
</gene>
<protein>
    <submittedName>
        <fullName evidence="2">FAD binding domain-containing protein</fullName>
    </submittedName>
</protein>
<dbReference type="PROSITE" id="PS51387">
    <property type="entry name" value="FAD_PCMH"/>
    <property type="match status" value="1"/>
</dbReference>
<dbReference type="InterPro" id="IPR051312">
    <property type="entry name" value="Diverse_Substr_Oxidored"/>
</dbReference>
<dbReference type="Proteomes" id="UP001336020">
    <property type="component" value="Unassembled WGS sequence"/>
</dbReference>
<proteinExistence type="predicted"/>
<dbReference type="InterPro" id="IPR036318">
    <property type="entry name" value="FAD-bd_PCMH-like_sf"/>
</dbReference>
<dbReference type="Gene3D" id="3.30.465.10">
    <property type="match status" value="1"/>
</dbReference>
<dbReference type="EMBL" id="JAUTXY010000016">
    <property type="protein sequence ID" value="MEE2061084.1"/>
    <property type="molecule type" value="Genomic_DNA"/>
</dbReference>
<dbReference type="PANTHER" id="PTHR42659:SF9">
    <property type="entry name" value="XANTHINE DEHYDROGENASE FAD-BINDING SUBUNIT XDHB-RELATED"/>
    <property type="match status" value="1"/>
</dbReference>
<organism evidence="2 3">
    <name type="scientific">Rhodococcus artemisiae</name>
    <dbReference type="NCBI Taxonomy" id="714159"/>
    <lineage>
        <taxon>Bacteria</taxon>
        <taxon>Bacillati</taxon>
        <taxon>Actinomycetota</taxon>
        <taxon>Actinomycetes</taxon>
        <taxon>Mycobacteriales</taxon>
        <taxon>Nocardiaceae</taxon>
        <taxon>Rhodococcus</taxon>
    </lineage>
</organism>
<evidence type="ECO:0000313" key="2">
    <source>
        <dbReference type="EMBL" id="MEE2061084.1"/>
    </source>
</evidence>
<feature type="domain" description="FAD-binding PCMH-type" evidence="1">
    <location>
        <begin position="1"/>
        <end position="173"/>
    </location>
</feature>
<accession>A0ABU7LHQ8</accession>
<evidence type="ECO:0000259" key="1">
    <source>
        <dbReference type="PROSITE" id="PS51387"/>
    </source>
</evidence>